<dbReference type="EMBL" id="KM365408">
    <property type="protein sequence ID" value="AIS20796.1"/>
    <property type="molecule type" value="Genomic_DNA"/>
</dbReference>
<dbReference type="AlphaFoldDB" id="A0A0A0QNJ3"/>
<dbReference type="RefSeq" id="YP_009104598.1">
    <property type="nucleotide sequence ID" value="NC_025511.1"/>
</dbReference>
<accession>A0A0A0QNJ3</accession>
<keyword evidence="1" id="KW-0812">Transmembrane</keyword>
<keyword evidence="1" id="KW-0472">Membrane</keyword>
<protein>
    <submittedName>
        <fullName evidence="2">ATP synthase subunit 8</fullName>
    </submittedName>
</protein>
<evidence type="ECO:0000256" key="1">
    <source>
        <dbReference type="SAM" id="Phobius"/>
    </source>
</evidence>
<feature type="transmembrane region" description="Helical" evidence="1">
    <location>
        <begin position="12"/>
        <end position="31"/>
    </location>
</feature>
<dbReference type="CTD" id="4509"/>
<geneLocation type="mitochondrion" evidence="2"/>
<proteinExistence type="predicted"/>
<organism evidence="2">
    <name type="scientific">Camaena cicatricosa</name>
    <name type="common">Land snail</name>
    <dbReference type="NCBI Taxonomy" id="1550735"/>
    <lineage>
        <taxon>Eukaryota</taxon>
        <taxon>Metazoa</taxon>
        <taxon>Spiralia</taxon>
        <taxon>Lophotrochozoa</taxon>
        <taxon>Mollusca</taxon>
        <taxon>Gastropoda</taxon>
        <taxon>Heterobranchia</taxon>
        <taxon>Euthyneura</taxon>
        <taxon>Panpulmonata</taxon>
        <taxon>Eupulmonata</taxon>
        <taxon>Stylommatophora</taxon>
        <taxon>Helicina</taxon>
        <taxon>Camaenoidea</taxon>
        <taxon>Camaenidae</taxon>
        <taxon>Camaena</taxon>
    </lineage>
</organism>
<name>A0A0A0QNJ3_CAMCI</name>
<reference evidence="2" key="1">
    <citation type="journal article" date="2014" name="Zookeys">
        <title>The mitochondrial genome of the land snail Camaena cicatricosa (Muller, 1774) (Stylommatophora, Camaenidae): the first complete sequence in the family Camaenidae.</title>
        <authorList>
            <person name="Wang P."/>
            <person name="Yang H.-F."/>
            <person name="Zhou W.-C."/>
            <person name="Hwang C.-C."/>
            <person name="Zhang W.-H."/>
            <person name="Qian Z.-X."/>
        </authorList>
    </citation>
    <scope>NUCLEOTIDE SEQUENCE</scope>
</reference>
<dbReference type="GeneID" id="22158134"/>
<keyword evidence="2" id="KW-0496">Mitochondrion</keyword>
<gene>
    <name evidence="2" type="primary">ATP8</name>
</gene>
<keyword evidence="1" id="KW-1133">Transmembrane helix</keyword>
<sequence>MPQLSPHDLLGLVLLLYVLLFLISISFTNIYNPSNNLTPMHHKTYNSGAFLMIF</sequence>
<evidence type="ECO:0000313" key="2">
    <source>
        <dbReference type="EMBL" id="AIS20796.1"/>
    </source>
</evidence>